<dbReference type="PANTHER" id="PTHR30086:SF20">
    <property type="entry name" value="ARGININE EXPORTER PROTEIN ARGO-RELATED"/>
    <property type="match status" value="1"/>
</dbReference>
<evidence type="ECO:0000256" key="6">
    <source>
        <dbReference type="SAM" id="Phobius"/>
    </source>
</evidence>
<reference evidence="7 8" key="1">
    <citation type="submission" date="2016-10" db="EMBL/GenBank/DDBJ databases">
        <authorList>
            <person name="de Groot N.N."/>
        </authorList>
    </citation>
    <scope>NUCLEOTIDE SEQUENCE [LARGE SCALE GENOMIC DNA]</scope>
    <source>
        <strain evidence="7 8">CGMCC 1.6848</strain>
    </source>
</reference>
<dbReference type="GO" id="GO:0005886">
    <property type="term" value="C:plasma membrane"/>
    <property type="evidence" value="ECO:0007669"/>
    <property type="project" value="UniProtKB-SubCell"/>
</dbReference>
<evidence type="ECO:0000313" key="7">
    <source>
        <dbReference type="EMBL" id="SFH16628.1"/>
    </source>
</evidence>
<gene>
    <name evidence="7" type="ORF">SAMN04487959_10145</name>
</gene>
<keyword evidence="4 6" id="KW-1133">Transmembrane helix</keyword>
<feature type="transmembrane region" description="Helical" evidence="6">
    <location>
        <begin position="175"/>
        <end position="196"/>
    </location>
</feature>
<protein>
    <submittedName>
        <fullName evidence="7">L-lysine exporter family protein LysE/ArgO</fullName>
    </submittedName>
</protein>
<organism evidence="7 8">
    <name type="scientific">Modicisalibacter xianhensis</name>
    <dbReference type="NCBI Taxonomy" id="442341"/>
    <lineage>
        <taxon>Bacteria</taxon>
        <taxon>Pseudomonadati</taxon>
        <taxon>Pseudomonadota</taxon>
        <taxon>Gammaproteobacteria</taxon>
        <taxon>Oceanospirillales</taxon>
        <taxon>Halomonadaceae</taxon>
        <taxon>Modicisalibacter</taxon>
    </lineage>
</organism>
<accession>A0A1I2XSZ3</accession>
<evidence type="ECO:0000256" key="4">
    <source>
        <dbReference type="ARBA" id="ARBA00022989"/>
    </source>
</evidence>
<name>A0A1I2XSZ3_9GAMM</name>
<dbReference type="PANTHER" id="PTHR30086">
    <property type="entry name" value="ARGININE EXPORTER PROTEIN ARGO"/>
    <property type="match status" value="1"/>
</dbReference>
<dbReference type="Proteomes" id="UP000199040">
    <property type="component" value="Unassembled WGS sequence"/>
</dbReference>
<evidence type="ECO:0000256" key="2">
    <source>
        <dbReference type="ARBA" id="ARBA00022475"/>
    </source>
</evidence>
<dbReference type="AlphaFoldDB" id="A0A1I2XSZ3"/>
<comment type="subcellular location">
    <subcellularLocation>
        <location evidence="1">Cell membrane</location>
        <topology evidence="1">Multi-pass membrane protein</topology>
    </subcellularLocation>
</comment>
<dbReference type="Pfam" id="PF01810">
    <property type="entry name" value="LysE"/>
    <property type="match status" value="1"/>
</dbReference>
<feature type="transmembrane region" description="Helical" evidence="6">
    <location>
        <begin position="68"/>
        <end position="88"/>
    </location>
</feature>
<dbReference type="InterPro" id="IPR001123">
    <property type="entry name" value="LeuE-type"/>
</dbReference>
<dbReference type="RefSeq" id="WP_092842636.1">
    <property type="nucleotide sequence ID" value="NZ_FOPY01000001.1"/>
</dbReference>
<proteinExistence type="predicted"/>
<dbReference type="EMBL" id="FOPY01000001">
    <property type="protein sequence ID" value="SFH16628.1"/>
    <property type="molecule type" value="Genomic_DNA"/>
</dbReference>
<evidence type="ECO:0000256" key="1">
    <source>
        <dbReference type="ARBA" id="ARBA00004651"/>
    </source>
</evidence>
<keyword evidence="5 6" id="KW-0472">Membrane</keyword>
<feature type="transmembrane region" description="Helical" evidence="6">
    <location>
        <begin position="37"/>
        <end position="62"/>
    </location>
</feature>
<dbReference type="GO" id="GO:0015171">
    <property type="term" value="F:amino acid transmembrane transporter activity"/>
    <property type="evidence" value="ECO:0007669"/>
    <property type="project" value="TreeGrafter"/>
</dbReference>
<evidence type="ECO:0000313" key="8">
    <source>
        <dbReference type="Proteomes" id="UP000199040"/>
    </source>
</evidence>
<feature type="transmembrane region" description="Helical" evidence="6">
    <location>
        <begin position="109"/>
        <end position="126"/>
    </location>
</feature>
<keyword evidence="8" id="KW-1185">Reference proteome</keyword>
<evidence type="ECO:0000256" key="3">
    <source>
        <dbReference type="ARBA" id="ARBA00022692"/>
    </source>
</evidence>
<evidence type="ECO:0000256" key="5">
    <source>
        <dbReference type="ARBA" id="ARBA00023136"/>
    </source>
</evidence>
<sequence>MFVSLIQGLGIGAGLIVAIGAQNAFVLGKGLRREHPWLVATLCAVCDWVLIGLGVMGLGQLIASQDTLMLLARVGGAAFLLWQAGLAARRAMTAKGLQADTAVAGSRRSVIVATLAVTLLNPQVYLDTLVMLGAIGAAQASPLGFYLGASIASFAWFFGLVAAAGWLAPRLASPWVWRVIDAAIALVLIGVAWGLLAGMAAL</sequence>
<keyword evidence="2" id="KW-1003">Cell membrane</keyword>
<feature type="transmembrane region" description="Helical" evidence="6">
    <location>
        <begin position="146"/>
        <end position="168"/>
    </location>
</feature>
<dbReference type="STRING" id="442341.SAMN04487959_10145"/>
<keyword evidence="3 6" id="KW-0812">Transmembrane</keyword>
<feature type="transmembrane region" description="Helical" evidence="6">
    <location>
        <begin position="6"/>
        <end position="25"/>
    </location>
</feature>